<dbReference type="CDD" id="cd03441">
    <property type="entry name" value="R_hydratase_like"/>
    <property type="match status" value="1"/>
</dbReference>
<name>A0ABS2MCB2_9ACTN</name>
<evidence type="ECO:0000259" key="1">
    <source>
        <dbReference type="Pfam" id="PF13452"/>
    </source>
</evidence>
<dbReference type="PIRSF" id="PIRSF018072">
    <property type="entry name" value="UCP018072"/>
    <property type="match status" value="1"/>
</dbReference>
<sequence>MALDPSLVGRSFPPTRPYAVTEERLRTFAAASGATWEGGPAPATFPIVLAFEAMNAFLEAEQVELRRIVHGEQRFAYERPVVPGDVLTTTLSVASLRQIGGNDIIGTRSEVHDETGALVCTAGATLVHRAGEQA</sequence>
<protein>
    <submittedName>
        <fullName evidence="2">Acyl dehydratase</fullName>
    </submittedName>
</protein>
<evidence type="ECO:0000313" key="2">
    <source>
        <dbReference type="EMBL" id="MBM7508840.1"/>
    </source>
</evidence>
<organism evidence="2 3">
    <name type="scientific">Nocardioides salarius</name>
    <dbReference type="NCBI Taxonomy" id="374513"/>
    <lineage>
        <taxon>Bacteria</taxon>
        <taxon>Bacillati</taxon>
        <taxon>Actinomycetota</taxon>
        <taxon>Actinomycetes</taxon>
        <taxon>Propionibacteriales</taxon>
        <taxon>Nocardioidaceae</taxon>
        <taxon>Nocardioides</taxon>
    </lineage>
</organism>
<dbReference type="InterPro" id="IPR016709">
    <property type="entry name" value="HadA-like"/>
</dbReference>
<reference evidence="2 3" key="1">
    <citation type="submission" date="2021-01" db="EMBL/GenBank/DDBJ databases">
        <title>Sequencing the genomes of 1000 actinobacteria strains.</title>
        <authorList>
            <person name="Klenk H.-P."/>
        </authorList>
    </citation>
    <scope>NUCLEOTIDE SEQUENCE [LARGE SCALE GENOMIC DNA]</scope>
    <source>
        <strain evidence="2 3">DSM 18239</strain>
    </source>
</reference>
<dbReference type="InterPro" id="IPR029069">
    <property type="entry name" value="HotDog_dom_sf"/>
</dbReference>
<dbReference type="Proteomes" id="UP000732378">
    <property type="component" value="Unassembled WGS sequence"/>
</dbReference>
<feature type="domain" description="FAS1-like dehydratase" evidence="1">
    <location>
        <begin position="8"/>
        <end position="121"/>
    </location>
</feature>
<evidence type="ECO:0000313" key="3">
    <source>
        <dbReference type="Proteomes" id="UP000732378"/>
    </source>
</evidence>
<keyword evidence="3" id="KW-1185">Reference proteome</keyword>
<dbReference type="Pfam" id="PF13452">
    <property type="entry name" value="FAS1_DH_region"/>
    <property type="match status" value="1"/>
</dbReference>
<comment type="caution">
    <text evidence="2">The sequence shown here is derived from an EMBL/GenBank/DDBJ whole genome shotgun (WGS) entry which is preliminary data.</text>
</comment>
<dbReference type="InterPro" id="IPR039569">
    <property type="entry name" value="FAS1-like_DH_region"/>
</dbReference>
<proteinExistence type="predicted"/>
<dbReference type="Gene3D" id="3.10.129.10">
    <property type="entry name" value="Hotdog Thioesterase"/>
    <property type="match status" value="1"/>
</dbReference>
<dbReference type="RefSeq" id="WP_193668665.1">
    <property type="nucleotide sequence ID" value="NZ_JACDTV010000005.1"/>
</dbReference>
<accession>A0ABS2MCB2</accession>
<dbReference type="EMBL" id="JAFBBZ010000001">
    <property type="protein sequence ID" value="MBM7508840.1"/>
    <property type="molecule type" value="Genomic_DNA"/>
</dbReference>
<dbReference type="SUPFAM" id="SSF54637">
    <property type="entry name" value="Thioesterase/thiol ester dehydrase-isomerase"/>
    <property type="match status" value="1"/>
</dbReference>
<gene>
    <name evidence="2" type="ORF">JOE61_002654</name>
</gene>